<keyword evidence="2" id="KW-1185">Reference proteome</keyword>
<dbReference type="RefSeq" id="WP_173970771.1">
    <property type="nucleotide sequence ID" value="NZ_CADCSU010000087.1"/>
</dbReference>
<evidence type="ECO:0000313" key="1">
    <source>
        <dbReference type="EMBL" id="CAA9198511.1"/>
    </source>
</evidence>
<gene>
    <name evidence="1" type="ORF">FLA105534_02151</name>
</gene>
<sequence length="308" mass="36612">MKKTIQTIILLYSLASFSQTVIKVEPDEEKNKYFNYYLLDENDSMHHLGIDENNGFYNLKNLKLDSLKTYRLYLDDRRFVKIDQELNLKNNDTLIIKLKPNPNCNCKSFSKDVFVSPCPYFTFAPYVPKEPRNIDDDLPIIISQKIKDYLRLRVGEDFYKNVYFKQGQTLDSVHYKKYFKINNLTTRYHYYLCFAYSNPEKGIGEYTSNVQLDEFGNIIKDINFPKNNSKINEFVSFKEIKNKAIAKKFYNEKTQIEMYYDPNKNILIWKFINPEFKPNGVFLLKELTYNAHTGQYLGLKTNEGQWIE</sequence>
<dbReference type="Proteomes" id="UP000479938">
    <property type="component" value="Unassembled WGS sequence"/>
</dbReference>
<name>A0A6J4GJT5_9FLAO</name>
<evidence type="ECO:0000313" key="2">
    <source>
        <dbReference type="Proteomes" id="UP000479938"/>
    </source>
</evidence>
<dbReference type="AlphaFoldDB" id="A0A6J4GJT5"/>
<dbReference type="EMBL" id="CADCSU010000087">
    <property type="protein sequence ID" value="CAA9198511.1"/>
    <property type="molecule type" value="Genomic_DNA"/>
</dbReference>
<proteinExistence type="predicted"/>
<protein>
    <submittedName>
        <fullName evidence="1">Uncharacterized protein</fullName>
    </submittedName>
</protein>
<accession>A0A6J4GJT5</accession>
<reference evidence="1 2" key="1">
    <citation type="submission" date="2020-02" db="EMBL/GenBank/DDBJ databases">
        <authorList>
            <person name="Criscuolo A."/>
        </authorList>
    </citation>
    <scope>NUCLEOTIDE SEQUENCE [LARGE SCALE GENOMIC DNA]</scope>
    <source>
        <strain evidence="1">CIP105534</strain>
    </source>
</reference>
<organism evidence="1 2">
    <name type="scientific">Flavobacterium bizetiae</name>
    <dbReference type="NCBI Taxonomy" id="2704140"/>
    <lineage>
        <taxon>Bacteria</taxon>
        <taxon>Pseudomonadati</taxon>
        <taxon>Bacteroidota</taxon>
        <taxon>Flavobacteriia</taxon>
        <taxon>Flavobacteriales</taxon>
        <taxon>Flavobacteriaceae</taxon>
        <taxon>Flavobacterium</taxon>
    </lineage>
</organism>